<gene>
    <name evidence="1" type="ORF">Adt_12084</name>
</gene>
<sequence>MSSKAIRSSPKHETLLIEINHLHTNVAIPRRLSWDQVTQNLLWKFENELPPVRKVLKTKLKERIELPDGSVQVQFAPSSSSSCLSFNSSRPESFQTFKETTKQPYEKFKCVDFSPKYPKNSLYETR</sequence>
<organism evidence="1 2">
    <name type="scientific">Abeliophyllum distichum</name>
    <dbReference type="NCBI Taxonomy" id="126358"/>
    <lineage>
        <taxon>Eukaryota</taxon>
        <taxon>Viridiplantae</taxon>
        <taxon>Streptophyta</taxon>
        <taxon>Embryophyta</taxon>
        <taxon>Tracheophyta</taxon>
        <taxon>Spermatophyta</taxon>
        <taxon>Magnoliopsida</taxon>
        <taxon>eudicotyledons</taxon>
        <taxon>Gunneridae</taxon>
        <taxon>Pentapetalae</taxon>
        <taxon>asterids</taxon>
        <taxon>lamiids</taxon>
        <taxon>Lamiales</taxon>
        <taxon>Oleaceae</taxon>
        <taxon>Forsythieae</taxon>
        <taxon>Abeliophyllum</taxon>
    </lineage>
</organism>
<reference evidence="2" key="1">
    <citation type="submission" date="2024-07" db="EMBL/GenBank/DDBJ databases">
        <title>Two chromosome-level genome assemblies of Korean endemic species Abeliophyllum distichum and Forsythia ovata (Oleaceae).</title>
        <authorList>
            <person name="Jang H."/>
        </authorList>
    </citation>
    <scope>NUCLEOTIDE SEQUENCE [LARGE SCALE GENOMIC DNA]</scope>
</reference>
<dbReference type="EMBL" id="JBFOLK010000003">
    <property type="protein sequence ID" value="KAL2527030.1"/>
    <property type="molecule type" value="Genomic_DNA"/>
</dbReference>
<comment type="caution">
    <text evidence="1">The sequence shown here is derived from an EMBL/GenBank/DDBJ whole genome shotgun (WGS) entry which is preliminary data.</text>
</comment>
<dbReference type="AlphaFoldDB" id="A0ABD1UR67"/>
<name>A0ABD1UR67_9LAMI</name>
<evidence type="ECO:0000313" key="1">
    <source>
        <dbReference type="EMBL" id="KAL2527030.1"/>
    </source>
</evidence>
<dbReference type="Proteomes" id="UP001604336">
    <property type="component" value="Unassembled WGS sequence"/>
</dbReference>
<keyword evidence="2" id="KW-1185">Reference proteome</keyword>
<evidence type="ECO:0000313" key="2">
    <source>
        <dbReference type="Proteomes" id="UP001604336"/>
    </source>
</evidence>
<proteinExistence type="predicted"/>
<accession>A0ABD1UR67</accession>
<protein>
    <submittedName>
        <fullName evidence="1">Uncharacterized protein</fullName>
    </submittedName>
</protein>